<proteinExistence type="predicted"/>
<dbReference type="Proteomes" id="UP000026249">
    <property type="component" value="Unassembled WGS sequence"/>
</dbReference>
<accession>A0A037ZL80</accession>
<evidence type="ECO:0000313" key="1">
    <source>
        <dbReference type="EMBL" id="KAJ56844.1"/>
    </source>
</evidence>
<organism evidence="1 2">
    <name type="scientific">Actibacterium mucosum KCTC 23349</name>
    <dbReference type="NCBI Taxonomy" id="1454373"/>
    <lineage>
        <taxon>Bacteria</taxon>
        <taxon>Pseudomonadati</taxon>
        <taxon>Pseudomonadota</taxon>
        <taxon>Alphaproteobacteria</taxon>
        <taxon>Rhodobacterales</taxon>
        <taxon>Roseobacteraceae</taxon>
        <taxon>Actibacterium</taxon>
    </lineage>
</organism>
<gene>
    <name evidence="1" type="ORF">ACMU_07855</name>
</gene>
<dbReference type="AlphaFoldDB" id="A0A037ZL80"/>
<comment type="caution">
    <text evidence="1">The sequence shown here is derived from an EMBL/GenBank/DDBJ whole genome shotgun (WGS) entry which is preliminary data.</text>
</comment>
<dbReference type="InterPro" id="IPR013783">
    <property type="entry name" value="Ig-like_fold"/>
</dbReference>
<dbReference type="InterPro" id="IPR008964">
    <property type="entry name" value="Invasin/intimin_cell_adhesion"/>
</dbReference>
<name>A0A037ZL80_9RHOB</name>
<protein>
    <submittedName>
        <fullName evidence="1">Uncharacterized protein</fullName>
    </submittedName>
</protein>
<dbReference type="STRING" id="1454373.ACMU_07855"/>
<dbReference type="SUPFAM" id="SSF49373">
    <property type="entry name" value="Invasin/intimin cell-adhesion fragments"/>
    <property type="match status" value="1"/>
</dbReference>
<dbReference type="Gene3D" id="2.60.40.10">
    <property type="entry name" value="Immunoglobulins"/>
    <property type="match status" value="1"/>
</dbReference>
<evidence type="ECO:0000313" key="2">
    <source>
        <dbReference type="Proteomes" id="UP000026249"/>
    </source>
</evidence>
<sequence>MAEPVHRDAFGILPASAVSPERMQWADLRPSTNEPVHILLFVGPKSLQAGGPQGNAVALVTDMWGNLVPDGQVTFQRDGFTPMDATLHDGLAHLRFAAPTRAGTYDIHATIDGQQSARAQLRVTAALSSISPILVPADGPLRPEKLTTFASRDLRDRYGNPVENGTAATLMLQHNDGTLSHVVAPVVAGRVQVPFLPRDVDAGGTLALSVGAQDTAASVQFAPLAADVPVAAQLWTPTAGLLALRVGPLTTDAGYLLPDGAPITVQATASQGATDTRTGWVRDGHFQTLLSLRPATQPVRLTIETALGIAELHVETGPAPADLPGAP</sequence>
<keyword evidence="2" id="KW-1185">Reference proteome</keyword>
<reference evidence="1 2" key="1">
    <citation type="submission" date="2014-03" db="EMBL/GenBank/DDBJ databases">
        <title>Draft Genome Sequence of Actibacterium mucosum KCTC 23349, a Marine Alphaproteobacterium with Complex Ionic Requirements Isolated from Mediterranean Seawater at Malvarrosa Beach, Valencia, Spain.</title>
        <authorList>
            <person name="Arahal D.R."/>
            <person name="Shao Z."/>
            <person name="Lai Q."/>
            <person name="Pujalte M.J."/>
        </authorList>
    </citation>
    <scope>NUCLEOTIDE SEQUENCE [LARGE SCALE GENOMIC DNA]</scope>
    <source>
        <strain evidence="1 2">KCTC 23349</strain>
    </source>
</reference>
<dbReference type="EMBL" id="JFKE01000002">
    <property type="protein sequence ID" value="KAJ56844.1"/>
    <property type="molecule type" value="Genomic_DNA"/>
</dbReference>